<protein>
    <submittedName>
        <fullName evidence="2">Uncharacterized protein</fullName>
    </submittedName>
</protein>
<sequence length="854" mass="88248">MADGSDSKVAEAAELAAVLAQFDSQVADGTALWTQLEQLSQALPHHHSAALESSAAREKEELMAAKLLGEADLDQHSAHMRWADDALVSVFGTDAGLHTLQITRRLRASMQRTDLKPFLAAALDPSQPPSLHAQHSLYDTTDPLWALVTGAGEGGAGRANRCHWLLRQPVAAALVQCVGAGGTAASQPVAAALVQCVGAGGTAASQHVAAALVQCVGADGMAASQCVGVGGTAALQGASGLLVDLLRWTRDPDDAAGLMLEVLMEVDAAQRGGGGGGGDASTVVLRYADLVARCCAIGDKVRSAEEANKTPDNDVDPRARPPLRVHETPWPFVVLVSTQESGTLEIVVVSAQESGTLEILLPFVAAAPSGARFILASHSPRAPRAVPPDGIDGLYPNASTAEYSRTSGLSASLLELADVGARGTALGTGALRATAEVLALAAGAQQQQQRERYNVAAPQRRSARQHSFVAPLCAEEAWRLLGVGARMLARCGQSDGVLFMRGTQPSEKLALAQRLLSIAASYMKMGVGAGQEGARLAGMSAVADFARSSAWALQMVLEDNALCHAWLNLNGGGGGMSAALKATVLHSVARVFGPPTLAPTPPLSPVPEAEGPPTLAPTPPLSPVAEAEAERTGEMISDASETSAADIEVEVEEAPAPDARVGRSDAADTELSELRHRLWLRLGGCNDRAQAHAQQQGAAAAAAAAPAAAAAAPSASPVGLLMALVRLPVAETRHAAMDVLRCAAHQRGGWALQDMMAYGGLVEFLASGMGTDVDGVGASAMAYDGLVVFLASGMDTDVDVGGQEGMEWKFSLVESIMRCPHRAVLGQPTLDLLERILRNGPFGPPITLPFSAPQ</sequence>
<keyword evidence="3" id="KW-1185">Reference proteome</keyword>
<accession>A0A835ZGU2</accession>
<name>A0A835ZGU2_9STRA</name>
<comment type="caution">
    <text evidence="2">The sequence shown here is derived from an EMBL/GenBank/DDBJ whole genome shotgun (WGS) entry which is preliminary data.</text>
</comment>
<gene>
    <name evidence="2" type="ORF">JKP88DRAFT_347480</name>
</gene>
<reference evidence="2" key="1">
    <citation type="submission" date="2021-02" db="EMBL/GenBank/DDBJ databases">
        <title>First Annotated Genome of the Yellow-green Alga Tribonema minus.</title>
        <authorList>
            <person name="Mahan K.M."/>
        </authorList>
    </citation>
    <scope>NUCLEOTIDE SEQUENCE</scope>
    <source>
        <strain evidence="2">UTEX B ZZ1240</strain>
    </source>
</reference>
<evidence type="ECO:0000313" key="2">
    <source>
        <dbReference type="EMBL" id="KAG5191045.1"/>
    </source>
</evidence>
<evidence type="ECO:0000256" key="1">
    <source>
        <dbReference type="SAM" id="MobiDB-lite"/>
    </source>
</evidence>
<dbReference type="AlphaFoldDB" id="A0A835ZGU2"/>
<evidence type="ECO:0000313" key="3">
    <source>
        <dbReference type="Proteomes" id="UP000664859"/>
    </source>
</evidence>
<dbReference type="EMBL" id="JAFCMP010000024">
    <property type="protein sequence ID" value="KAG5191045.1"/>
    <property type="molecule type" value="Genomic_DNA"/>
</dbReference>
<feature type="region of interest" description="Disordered" evidence="1">
    <location>
        <begin position="599"/>
        <end position="644"/>
    </location>
</feature>
<proteinExistence type="predicted"/>
<dbReference type="Proteomes" id="UP000664859">
    <property type="component" value="Unassembled WGS sequence"/>
</dbReference>
<feature type="region of interest" description="Disordered" evidence="1">
    <location>
        <begin position="303"/>
        <end position="322"/>
    </location>
</feature>
<organism evidence="2 3">
    <name type="scientific">Tribonema minus</name>
    <dbReference type="NCBI Taxonomy" id="303371"/>
    <lineage>
        <taxon>Eukaryota</taxon>
        <taxon>Sar</taxon>
        <taxon>Stramenopiles</taxon>
        <taxon>Ochrophyta</taxon>
        <taxon>PX clade</taxon>
        <taxon>Xanthophyceae</taxon>
        <taxon>Tribonematales</taxon>
        <taxon>Tribonemataceae</taxon>
        <taxon>Tribonema</taxon>
    </lineage>
</organism>